<dbReference type="OrthoDB" id="206088at2759"/>
<feature type="compositionally biased region" description="Acidic residues" evidence="10">
    <location>
        <begin position="122"/>
        <end position="152"/>
    </location>
</feature>
<dbReference type="GO" id="GO:0005634">
    <property type="term" value="C:nucleus"/>
    <property type="evidence" value="ECO:0007669"/>
    <property type="project" value="TreeGrafter"/>
</dbReference>
<dbReference type="InterPro" id="IPR016059">
    <property type="entry name" value="DNA_ligase_ATP-dep_CS"/>
</dbReference>
<comment type="similarity">
    <text evidence="1">Belongs to the ATP-dependent DNA ligase family.</text>
</comment>
<evidence type="ECO:0000256" key="3">
    <source>
        <dbReference type="ARBA" id="ARBA00022618"/>
    </source>
</evidence>
<keyword evidence="9" id="KW-0131">Cell cycle</keyword>
<evidence type="ECO:0000256" key="5">
    <source>
        <dbReference type="ARBA" id="ARBA00022763"/>
    </source>
</evidence>
<evidence type="ECO:0000256" key="4">
    <source>
        <dbReference type="ARBA" id="ARBA00022741"/>
    </source>
</evidence>
<evidence type="ECO:0000259" key="12">
    <source>
        <dbReference type="Pfam" id="PF04675"/>
    </source>
</evidence>
<dbReference type="Pfam" id="PF04675">
    <property type="entry name" value="DNA_ligase_A_N"/>
    <property type="match status" value="1"/>
</dbReference>
<feature type="compositionally biased region" description="Basic residues" evidence="10">
    <location>
        <begin position="1"/>
        <end position="11"/>
    </location>
</feature>
<dbReference type="GO" id="GO:0005739">
    <property type="term" value="C:mitochondrion"/>
    <property type="evidence" value="ECO:0007669"/>
    <property type="project" value="TreeGrafter"/>
</dbReference>
<keyword evidence="14" id="KW-1185">Reference proteome</keyword>
<feature type="compositionally biased region" description="Low complexity" evidence="10">
    <location>
        <begin position="40"/>
        <end position="50"/>
    </location>
</feature>
<gene>
    <name evidence="13" type="ORF">EUX98_g110</name>
</gene>
<organism evidence="13 14">
    <name type="scientific">Antrodiella citrinella</name>
    <dbReference type="NCBI Taxonomy" id="2447956"/>
    <lineage>
        <taxon>Eukaryota</taxon>
        <taxon>Fungi</taxon>
        <taxon>Dikarya</taxon>
        <taxon>Basidiomycota</taxon>
        <taxon>Agaricomycotina</taxon>
        <taxon>Agaricomycetes</taxon>
        <taxon>Polyporales</taxon>
        <taxon>Steccherinaceae</taxon>
        <taxon>Antrodiella</taxon>
    </lineage>
</organism>
<feature type="compositionally biased region" description="Basic and acidic residues" evidence="10">
    <location>
        <begin position="91"/>
        <end position="103"/>
    </location>
</feature>
<feature type="compositionally biased region" description="Pro residues" evidence="10">
    <location>
        <begin position="110"/>
        <end position="119"/>
    </location>
</feature>
<evidence type="ECO:0000256" key="1">
    <source>
        <dbReference type="ARBA" id="ARBA00007572"/>
    </source>
</evidence>
<dbReference type="GO" id="GO:0006310">
    <property type="term" value="P:DNA recombination"/>
    <property type="evidence" value="ECO:0007669"/>
    <property type="project" value="UniProtKB-KW"/>
</dbReference>
<dbReference type="GO" id="GO:0003677">
    <property type="term" value="F:DNA binding"/>
    <property type="evidence" value="ECO:0007669"/>
    <property type="project" value="InterPro"/>
</dbReference>
<evidence type="ECO:0000256" key="2">
    <source>
        <dbReference type="ARBA" id="ARBA00022598"/>
    </source>
</evidence>
<sequence length="475" mass="51987">MWGKGKKKKAQPVKEDDDVEMAGEKAADAEVQGTKRKQSLESSSLPSTSQKPKKRRVVDSDEDDEAESTRGPALALPMAKSNPPAVAGPSKEAKPPKTLESRSKPRRMQSPPPPSPPSENPVTDEAEDVDAQTEPEELEEDDGESEIDEDEVVASKNVEAAMDKTKEVDIKGGWKEGSHVPYAALAQAFSLIEATTKRLEKTALLTALFLLVIRRSGQNDSQSLLQTVYLCINRLCPDYMGVELGIGESLLVKAIGESTGRNLNTIKSELKKEGDLGLVAMNSKNSQKTLFKPKPLTVPFVFANLREIAMSTGHSSQNKKVSIITKLLAACQGTEAKYIVRSLEGKLRIGNAERTVLVALSHAAVLAEQERSNKRLSKDKLTARLEEASGIIKSVYSELPSHDVVIPALLEGGIDQLRQSCKLTPGVPLKPMLAKPTKAIGEVLDRFEGKRFTCEYKYDGERAQASHFVYRKLRF</sequence>
<evidence type="ECO:0000313" key="13">
    <source>
        <dbReference type="EMBL" id="THH34171.1"/>
    </source>
</evidence>
<protein>
    <recommendedName>
        <fullName evidence="15">ATP-dependent DNA ligase family profile domain-containing protein</fullName>
    </recommendedName>
</protein>
<keyword evidence="2" id="KW-0436">Ligase</keyword>
<accession>A0A4S4N877</accession>
<dbReference type="Gene3D" id="1.10.3260.10">
    <property type="entry name" value="DNA ligase, ATP-dependent, N-terminal domain"/>
    <property type="match status" value="1"/>
</dbReference>
<comment type="caution">
    <text evidence="13">The sequence shown here is derived from an EMBL/GenBank/DDBJ whole genome shotgun (WGS) entry which is preliminary data.</text>
</comment>
<keyword evidence="6" id="KW-0067">ATP-binding</keyword>
<evidence type="ECO:0000256" key="8">
    <source>
        <dbReference type="ARBA" id="ARBA00023204"/>
    </source>
</evidence>
<reference evidence="13 14" key="1">
    <citation type="submission" date="2019-02" db="EMBL/GenBank/DDBJ databases">
        <title>Genome sequencing of the rare red list fungi Antrodiella citrinella (Flaviporus citrinellus).</title>
        <authorList>
            <person name="Buettner E."/>
            <person name="Kellner H."/>
        </authorList>
    </citation>
    <scope>NUCLEOTIDE SEQUENCE [LARGE SCALE GENOMIC DNA]</scope>
    <source>
        <strain evidence="13 14">DSM 108506</strain>
    </source>
</reference>
<dbReference type="SUPFAM" id="SSF117018">
    <property type="entry name" value="ATP-dependent DNA ligase DNA-binding domain"/>
    <property type="match status" value="1"/>
</dbReference>
<feature type="region of interest" description="Disordered" evidence="10">
    <location>
        <begin position="1"/>
        <end position="154"/>
    </location>
</feature>
<dbReference type="PANTHER" id="PTHR45674:SF4">
    <property type="entry name" value="DNA LIGASE 1"/>
    <property type="match status" value="1"/>
</dbReference>
<keyword evidence="4" id="KW-0547">Nucleotide-binding</keyword>
<evidence type="ECO:0008006" key="15">
    <source>
        <dbReference type="Google" id="ProtNLM"/>
    </source>
</evidence>
<dbReference type="PROSITE" id="PS00697">
    <property type="entry name" value="DNA_LIGASE_A1"/>
    <property type="match status" value="1"/>
</dbReference>
<dbReference type="InterPro" id="IPR012310">
    <property type="entry name" value="DNA_ligase_ATP-dep_cent"/>
</dbReference>
<name>A0A4S4N877_9APHY</name>
<dbReference type="PANTHER" id="PTHR45674">
    <property type="entry name" value="DNA LIGASE 1/3 FAMILY MEMBER"/>
    <property type="match status" value="1"/>
</dbReference>
<keyword evidence="5" id="KW-0227">DNA damage</keyword>
<evidence type="ECO:0000256" key="7">
    <source>
        <dbReference type="ARBA" id="ARBA00023172"/>
    </source>
</evidence>
<dbReference type="GO" id="GO:0005524">
    <property type="term" value="F:ATP binding"/>
    <property type="evidence" value="ECO:0007669"/>
    <property type="project" value="UniProtKB-KW"/>
</dbReference>
<dbReference type="InterPro" id="IPR050191">
    <property type="entry name" value="ATP-dep_DNA_ligase"/>
</dbReference>
<dbReference type="EMBL" id="SGPM01000001">
    <property type="protein sequence ID" value="THH34171.1"/>
    <property type="molecule type" value="Genomic_DNA"/>
</dbReference>
<dbReference type="AlphaFoldDB" id="A0A4S4N877"/>
<feature type="domain" description="ATP-dependent DNA ligase family profile" evidence="11">
    <location>
        <begin position="431"/>
        <end position="465"/>
    </location>
</feature>
<feature type="domain" description="DNA ligase ATP-dependent N-terminal" evidence="12">
    <location>
        <begin position="181"/>
        <end position="361"/>
    </location>
</feature>
<evidence type="ECO:0000313" key="14">
    <source>
        <dbReference type="Proteomes" id="UP000308730"/>
    </source>
</evidence>
<dbReference type="GO" id="GO:1903461">
    <property type="term" value="P:Okazaki fragment processing involved in mitotic DNA replication"/>
    <property type="evidence" value="ECO:0007669"/>
    <property type="project" value="TreeGrafter"/>
</dbReference>
<dbReference type="GO" id="GO:0051301">
    <property type="term" value="P:cell division"/>
    <property type="evidence" value="ECO:0007669"/>
    <property type="project" value="UniProtKB-KW"/>
</dbReference>
<keyword evidence="7" id="KW-0233">DNA recombination</keyword>
<evidence type="ECO:0000256" key="10">
    <source>
        <dbReference type="SAM" id="MobiDB-lite"/>
    </source>
</evidence>
<proteinExistence type="inferred from homology"/>
<dbReference type="GO" id="GO:0003910">
    <property type="term" value="F:DNA ligase (ATP) activity"/>
    <property type="evidence" value="ECO:0007669"/>
    <property type="project" value="InterPro"/>
</dbReference>
<dbReference type="InterPro" id="IPR012308">
    <property type="entry name" value="DNA_ligase_ATP-dep_N"/>
</dbReference>
<dbReference type="Gene3D" id="3.30.470.30">
    <property type="entry name" value="DNA ligase/mRNA capping enzyme"/>
    <property type="match status" value="1"/>
</dbReference>
<dbReference type="Pfam" id="PF01068">
    <property type="entry name" value="DNA_ligase_A_M"/>
    <property type="match status" value="1"/>
</dbReference>
<dbReference type="SUPFAM" id="SSF56091">
    <property type="entry name" value="DNA ligase/mRNA capping enzyme, catalytic domain"/>
    <property type="match status" value="1"/>
</dbReference>
<keyword evidence="8" id="KW-0234">DNA repair</keyword>
<keyword evidence="3" id="KW-0132">Cell division</keyword>
<evidence type="ECO:0000256" key="9">
    <source>
        <dbReference type="ARBA" id="ARBA00023306"/>
    </source>
</evidence>
<evidence type="ECO:0000259" key="11">
    <source>
        <dbReference type="Pfam" id="PF01068"/>
    </source>
</evidence>
<dbReference type="Proteomes" id="UP000308730">
    <property type="component" value="Unassembled WGS sequence"/>
</dbReference>
<dbReference type="InterPro" id="IPR036599">
    <property type="entry name" value="DNA_ligase_N_sf"/>
</dbReference>
<dbReference type="FunFam" id="1.10.3260.10:FF:000001">
    <property type="entry name" value="DNA ligase"/>
    <property type="match status" value="1"/>
</dbReference>
<dbReference type="GO" id="GO:0006281">
    <property type="term" value="P:DNA repair"/>
    <property type="evidence" value="ECO:0007669"/>
    <property type="project" value="UniProtKB-KW"/>
</dbReference>
<evidence type="ECO:0000256" key="6">
    <source>
        <dbReference type="ARBA" id="ARBA00022840"/>
    </source>
</evidence>